<evidence type="ECO:0000313" key="2">
    <source>
        <dbReference type="Proteomes" id="UP000887116"/>
    </source>
</evidence>
<protein>
    <submittedName>
        <fullName evidence="1">Uncharacterized protein</fullName>
    </submittedName>
</protein>
<comment type="caution">
    <text evidence="1">The sequence shown here is derived from an EMBL/GenBank/DDBJ whole genome shotgun (WGS) entry which is preliminary data.</text>
</comment>
<dbReference type="AlphaFoldDB" id="A0A8X6GHD9"/>
<organism evidence="1 2">
    <name type="scientific">Trichonephila clavata</name>
    <name type="common">Joro spider</name>
    <name type="synonym">Nephila clavata</name>
    <dbReference type="NCBI Taxonomy" id="2740835"/>
    <lineage>
        <taxon>Eukaryota</taxon>
        <taxon>Metazoa</taxon>
        <taxon>Ecdysozoa</taxon>
        <taxon>Arthropoda</taxon>
        <taxon>Chelicerata</taxon>
        <taxon>Arachnida</taxon>
        <taxon>Araneae</taxon>
        <taxon>Araneomorphae</taxon>
        <taxon>Entelegynae</taxon>
        <taxon>Araneoidea</taxon>
        <taxon>Nephilidae</taxon>
        <taxon>Trichonephila</taxon>
    </lineage>
</organism>
<proteinExistence type="predicted"/>
<name>A0A8X6GHD9_TRICU</name>
<dbReference type="EMBL" id="BMAO01025502">
    <property type="protein sequence ID" value="GFR03164.1"/>
    <property type="molecule type" value="Genomic_DNA"/>
</dbReference>
<sequence length="68" mass="7615">MSMVARRCLLAEREDVQETNLSEFQKNAAKCEWLRLVGNRLLLLHSPQETGLTLIGGRSRSCASSNPK</sequence>
<keyword evidence="2" id="KW-1185">Reference proteome</keyword>
<evidence type="ECO:0000313" key="1">
    <source>
        <dbReference type="EMBL" id="GFR03164.1"/>
    </source>
</evidence>
<gene>
    <name evidence="1" type="ORF">TNCT_305171</name>
</gene>
<dbReference type="Proteomes" id="UP000887116">
    <property type="component" value="Unassembled WGS sequence"/>
</dbReference>
<reference evidence="1" key="1">
    <citation type="submission" date="2020-07" db="EMBL/GenBank/DDBJ databases">
        <title>Multicomponent nature underlies the extraordinary mechanical properties of spider dragline silk.</title>
        <authorList>
            <person name="Kono N."/>
            <person name="Nakamura H."/>
            <person name="Mori M."/>
            <person name="Yoshida Y."/>
            <person name="Ohtoshi R."/>
            <person name="Malay A.D."/>
            <person name="Moran D.A.P."/>
            <person name="Tomita M."/>
            <person name="Numata K."/>
            <person name="Arakawa K."/>
        </authorList>
    </citation>
    <scope>NUCLEOTIDE SEQUENCE</scope>
</reference>
<accession>A0A8X6GHD9</accession>